<dbReference type="SUPFAM" id="SSF117281">
    <property type="entry name" value="Kelch motif"/>
    <property type="match status" value="1"/>
</dbReference>
<evidence type="ECO:0000259" key="3">
    <source>
        <dbReference type="Pfam" id="PF25852"/>
    </source>
</evidence>
<feature type="domain" description="DUF6242" evidence="2">
    <location>
        <begin position="41"/>
        <end position="154"/>
    </location>
</feature>
<dbReference type="Proteomes" id="UP000784286">
    <property type="component" value="Unassembled WGS sequence"/>
</dbReference>
<feature type="domain" description="DUF6242" evidence="3">
    <location>
        <begin position="160"/>
        <end position="461"/>
    </location>
</feature>
<comment type="caution">
    <text evidence="4">The sequence shown here is derived from an EMBL/GenBank/DDBJ whole genome shotgun (WGS) entry which is preliminary data.</text>
</comment>
<gene>
    <name evidence="4" type="ORF">H9928_03845</name>
</gene>
<feature type="chain" id="PRO_5037669662" evidence="1">
    <location>
        <begin position="21"/>
        <end position="463"/>
    </location>
</feature>
<dbReference type="InterPro" id="IPR046209">
    <property type="entry name" value="DUF6242_N"/>
</dbReference>
<dbReference type="InterPro" id="IPR015915">
    <property type="entry name" value="Kelch-typ_b-propeller"/>
</dbReference>
<evidence type="ECO:0000313" key="4">
    <source>
        <dbReference type="EMBL" id="MBU3855684.1"/>
    </source>
</evidence>
<reference evidence="4" key="2">
    <citation type="submission" date="2021-04" db="EMBL/GenBank/DDBJ databases">
        <authorList>
            <person name="Gilroy R."/>
        </authorList>
    </citation>
    <scope>NUCLEOTIDE SEQUENCE</scope>
    <source>
        <strain evidence="4">8470</strain>
    </source>
</reference>
<dbReference type="PROSITE" id="PS51257">
    <property type="entry name" value="PROKAR_LIPOPROTEIN"/>
    <property type="match status" value="1"/>
</dbReference>
<proteinExistence type="predicted"/>
<keyword evidence="1" id="KW-0732">Signal</keyword>
<dbReference type="EMBL" id="JAHLFJ010000038">
    <property type="protein sequence ID" value="MBU3855684.1"/>
    <property type="molecule type" value="Genomic_DNA"/>
</dbReference>
<dbReference type="Gene3D" id="2.120.10.80">
    <property type="entry name" value="Kelch-type beta propeller"/>
    <property type="match status" value="1"/>
</dbReference>
<dbReference type="AlphaFoldDB" id="A0A948TLX3"/>
<feature type="signal peptide" evidence="1">
    <location>
        <begin position="1"/>
        <end position="20"/>
    </location>
</feature>
<organism evidence="4 5">
    <name type="scientific">Candidatus Phocaeicola excrementipullorum</name>
    <dbReference type="NCBI Taxonomy" id="2838731"/>
    <lineage>
        <taxon>Bacteria</taxon>
        <taxon>Pseudomonadati</taxon>
        <taxon>Bacteroidota</taxon>
        <taxon>Bacteroidia</taxon>
        <taxon>Bacteroidales</taxon>
        <taxon>Bacteroidaceae</taxon>
        <taxon>Phocaeicola</taxon>
    </lineage>
</organism>
<accession>A0A948TLX3</accession>
<evidence type="ECO:0000259" key="2">
    <source>
        <dbReference type="Pfam" id="PF19755"/>
    </source>
</evidence>
<reference evidence="4" key="1">
    <citation type="journal article" date="2021" name="PeerJ">
        <title>Extensive microbial diversity within the chicken gut microbiome revealed by metagenomics and culture.</title>
        <authorList>
            <person name="Gilroy R."/>
            <person name="Ravi A."/>
            <person name="Getino M."/>
            <person name="Pursley I."/>
            <person name="Horton D.L."/>
            <person name="Alikhan N.F."/>
            <person name="Baker D."/>
            <person name="Gharbi K."/>
            <person name="Hall N."/>
            <person name="Watson M."/>
            <person name="Adriaenssens E.M."/>
            <person name="Foster-Nyarko E."/>
            <person name="Jarju S."/>
            <person name="Secka A."/>
            <person name="Antonio M."/>
            <person name="Oren A."/>
            <person name="Chaudhuri R.R."/>
            <person name="La Ragione R."/>
            <person name="Hildebrand F."/>
            <person name="Pallen M.J."/>
        </authorList>
    </citation>
    <scope>NUCLEOTIDE SEQUENCE</scope>
    <source>
        <strain evidence="4">8470</strain>
    </source>
</reference>
<dbReference type="InterPro" id="IPR058667">
    <property type="entry name" value="DUF6242_C"/>
</dbReference>
<sequence>MKIRLLPLIAAFIAATPLVTSCLDSEEQQILYDPESSITGFSVGTLHIDRMGKDSNGEDSAYIDTINCSEYPFTIDQINRTIENKDSFPVGTYIDKVVTSITYDSGTGILVYRPKGSSNDTIWSSTDSIDFTEPLQFKVYMYSGSMGRPYTVKLNVHQMEPDTIAWKDFTDLSFSEHVSLDKQTALSVDKNIYVFGESNGSTSVWYTTTSSGNPSQWTELTSSVPADIITESAKVWNGKIYFLSGNDPYSLYSLDPATNQFAEEAGITGLTLLVAPNDKLERFYAVKDGEVGYFNSSMKWTSDSPATAIFGNAEGRISSYSEPLSYNDGITRTTILVNSKVETDSALVFQRLSSESAWTEIKQNQAMPNLENISMIHYDGKLYAFGGANSSHTAFDFFYNSTDNGLTWWKTTECMYFPETFKGYYDYGSYSATADSDNFIWIVWGNGNMSRGRINRLGFAPKW</sequence>
<evidence type="ECO:0000256" key="1">
    <source>
        <dbReference type="SAM" id="SignalP"/>
    </source>
</evidence>
<evidence type="ECO:0000313" key="5">
    <source>
        <dbReference type="Proteomes" id="UP000784286"/>
    </source>
</evidence>
<name>A0A948TLX3_9BACT</name>
<dbReference type="Pfam" id="PF25852">
    <property type="entry name" value="DUF6242_C"/>
    <property type="match status" value="1"/>
</dbReference>
<dbReference type="Pfam" id="PF19755">
    <property type="entry name" value="DUF6242"/>
    <property type="match status" value="1"/>
</dbReference>
<protein>
    <submittedName>
        <fullName evidence="4">Uncharacterized protein</fullName>
    </submittedName>
</protein>